<dbReference type="OrthoDB" id="8906692at2"/>
<proteinExistence type="predicted"/>
<keyword evidence="2" id="KW-0238">DNA-binding</keyword>
<keyword evidence="3" id="KW-1185">Reference proteome</keyword>
<dbReference type="STRING" id="54.SAMN02745121_04718"/>
<dbReference type="PANTHER" id="PTHR33164:SF43">
    <property type="entry name" value="HTH-TYPE TRANSCRIPTIONAL REPRESSOR YETL"/>
    <property type="match status" value="1"/>
</dbReference>
<dbReference type="PANTHER" id="PTHR33164">
    <property type="entry name" value="TRANSCRIPTIONAL REGULATOR, MARR FAMILY"/>
    <property type="match status" value="1"/>
</dbReference>
<dbReference type="GO" id="GO:0003677">
    <property type="term" value="F:DNA binding"/>
    <property type="evidence" value="ECO:0007669"/>
    <property type="project" value="UniProtKB-KW"/>
</dbReference>
<dbReference type="InterPro" id="IPR036388">
    <property type="entry name" value="WH-like_DNA-bd_sf"/>
</dbReference>
<dbReference type="RefSeq" id="WP_096326320.1">
    <property type="nucleotide sequence ID" value="NZ_FOMX01000015.1"/>
</dbReference>
<dbReference type="Proteomes" id="UP000199400">
    <property type="component" value="Unassembled WGS sequence"/>
</dbReference>
<name>A0A1I2BJI3_9BACT</name>
<dbReference type="Gene3D" id="1.10.10.10">
    <property type="entry name" value="Winged helix-like DNA-binding domain superfamily/Winged helix DNA-binding domain"/>
    <property type="match status" value="1"/>
</dbReference>
<dbReference type="AlphaFoldDB" id="A0A1I2BJI3"/>
<feature type="domain" description="HTH marR-type" evidence="1">
    <location>
        <begin position="14"/>
        <end position="150"/>
    </location>
</feature>
<dbReference type="GO" id="GO:0003700">
    <property type="term" value="F:DNA-binding transcription factor activity"/>
    <property type="evidence" value="ECO:0007669"/>
    <property type="project" value="InterPro"/>
</dbReference>
<gene>
    <name evidence="2" type="ORF">SAMN02745121_04718</name>
</gene>
<dbReference type="GO" id="GO:0006950">
    <property type="term" value="P:response to stress"/>
    <property type="evidence" value="ECO:0007669"/>
    <property type="project" value="TreeGrafter"/>
</dbReference>
<evidence type="ECO:0000313" key="3">
    <source>
        <dbReference type="Proteomes" id="UP000199400"/>
    </source>
</evidence>
<dbReference type="PRINTS" id="PR00598">
    <property type="entry name" value="HTHMARR"/>
</dbReference>
<protein>
    <submittedName>
        <fullName evidence="2">DNA-binding transcriptional regulator, MarR family</fullName>
    </submittedName>
</protein>
<dbReference type="InterPro" id="IPR039422">
    <property type="entry name" value="MarR/SlyA-like"/>
</dbReference>
<organism evidence="2 3">
    <name type="scientific">Nannocystis exedens</name>
    <dbReference type="NCBI Taxonomy" id="54"/>
    <lineage>
        <taxon>Bacteria</taxon>
        <taxon>Pseudomonadati</taxon>
        <taxon>Myxococcota</taxon>
        <taxon>Polyangia</taxon>
        <taxon>Nannocystales</taxon>
        <taxon>Nannocystaceae</taxon>
        <taxon>Nannocystis</taxon>
    </lineage>
</organism>
<dbReference type="InterPro" id="IPR000835">
    <property type="entry name" value="HTH_MarR-typ"/>
</dbReference>
<dbReference type="EMBL" id="FOMX01000015">
    <property type="protein sequence ID" value="SFE56361.1"/>
    <property type="molecule type" value="Genomic_DNA"/>
</dbReference>
<dbReference type="SUPFAM" id="SSF46785">
    <property type="entry name" value="Winged helix' DNA-binding domain"/>
    <property type="match status" value="1"/>
</dbReference>
<dbReference type="SMART" id="SM00347">
    <property type="entry name" value="HTH_MARR"/>
    <property type="match status" value="1"/>
</dbReference>
<evidence type="ECO:0000313" key="2">
    <source>
        <dbReference type="EMBL" id="SFE56361.1"/>
    </source>
</evidence>
<dbReference type="InterPro" id="IPR036390">
    <property type="entry name" value="WH_DNA-bd_sf"/>
</dbReference>
<sequence>MATTGSELRLRRLQSEAYLNLSRIHRELERKVADLLVESGLQDVTPAQLGVLIHLFQERAPLTARQLASLMGLSEVTVGRFVRALEGVGWVERTSDPADSRAILVRPTRRAYAALPKLLEVSNALLDRAFAGFSPQEIEAIARTTEMVRDNLDSQE</sequence>
<evidence type="ECO:0000259" key="1">
    <source>
        <dbReference type="PROSITE" id="PS50995"/>
    </source>
</evidence>
<dbReference type="PROSITE" id="PS50995">
    <property type="entry name" value="HTH_MARR_2"/>
    <property type="match status" value="1"/>
</dbReference>
<reference evidence="3" key="1">
    <citation type="submission" date="2016-10" db="EMBL/GenBank/DDBJ databases">
        <authorList>
            <person name="Varghese N."/>
            <person name="Submissions S."/>
        </authorList>
    </citation>
    <scope>NUCLEOTIDE SEQUENCE [LARGE SCALE GENOMIC DNA]</scope>
    <source>
        <strain evidence="3">ATCC 25963</strain>
    </source>
</reference>
<accession>A0A1I2BJI3</accession>
<dbReference type="Pfam" id="PF01047">
    <property type="entry name" value="MarR"/>
    <property type="match status" value="1"/>
</dbReference>